<protein>
    <submittedName>
        <fullName evidence="1">Uncharacterized protein</fullName>
    </submittedName>
</protein>
<gene>
    <name evidence="1" type="ORF">CAL26_05010</name>
</gene>
<evidence type="ECO:0000313" key="2">
    <source>
        <dbReference type="Proteomes" id="UP000216857"/>
    </source>
</evidence>
<organism evidence="1 2">
    <name type="scientific">Bordetella genomosp. 9</name>
    <dbReference type="NCBI Taxonomy" id="1416803"/>
    <lineage>
        <taxon>Bacteria</taxon>
        <taxon>Pseudomonadati</taxon>
        <taxon>Pseudomonadota</taxon>
        <taxon>Betaproteobacteria</taxon>
        <taxon>Burkholderiales</taxon>
        <taxon>Alcaligenaceae</taxon>
        <taxon>Bordetella</taxon>
    </lineage>
</organism>
<dbReference type="EMBL" id="NEVJ01000001">
    <property type="protein sequence ID" value="OZI26683.1"/>
    <property type="molecule type" value="Genomic_DNA"/>
</dbReference>
<reference evidence="1" key="1">
    <citation type="submission" date="2017-05" db="EMBL/GenBank/DDBJ databases">
        <title>Complete and WGS of Bordetella genogroups.</title>
        <authorList>
            <person name="Spilker T."/>
            <person name="Lipuma J."/>
        </authorList>
    </citation>
    <scope>NUCLEOTIDE SEQUENCE</scope>
    <source>
        <strain evidence="1">AU21707</strain>
    </source>
</reference>
<dbReference type="OrthoDB" id="7031433at2"/>
<dbReference type="Proteomes" id="UP000216857">
    <property type="component" value="Unassembled WGS sequence"/>
</dbReference>
<dbReference type="AlphaFoldDB" id="A0A261RQX3"/>
<keyword evidence="2" id="KW-1185">Reference proteome</keyword>
<proteinExistence type="predicted"/>
<evidence type="ECO:0000313" key="1">
    <source>
        <dbReference type="EMBL" id="OZI26683.1"/>
    </source>
</evidence>
<dbReference type="RefSeq" id="WP_094845776.1">
    <property type="nucleotide sequence ID" value="NZ_NEVJ01000001.1"/>
</dbReference>
<comment type="caution">
    <text evidence="1">The sequence shown here is derived from an EMBL/GenBank/DDBJ whole genome shotgun (WGS) entry which is preliminary data.</text>
</comment>
<sequence>MSEPLEPAFPRDHRYEGHNGLTMRDYFAAKALAGILANSEAANGGAEPMLSYLSRREDGADWVASMSYQIADAMLEARK</sequence>
<name>A0A261RQX3_9BORD</name>
<accession>A0A261RQX3</accession>